<dbReference type="GO" id="GO:0003735">
    <property type="term" value="F:structural constituent of ribosome"/>
    <property type="evidence" value="ECO:0007669"/>
    <property type="project" value="TreeGrafter"/>
</dbReference>
<evidence type="ECO:0000256" key="1">
    <source>
        <dbReference type="ARBA" id="ARBA00008563"/>
    </source>
</evidence>
<comment type="similarity">
    <text evidence="1">Belongs to the bacterial ribosomal protein bL21 family.</text>
</comment>
<evidence type="ECO:0000313" key="3">
    <source>
        <dbReference type="EnsemblMetazoa" id="G9092.2:cds"/>
    </source>
</evidence>
<dbReference type="OMA" id="MFHIPRK"/>
<dbReference type="SUPFAM" id="SSF141091">
    <property type="entry name" value="L21p-like"/>
    <property type="match status" value="1"/>
</dbReference>
<dbReference type="Pfam" id="PF00829">
    <property type="entry name" value="Ribosomal_L21p"/>
    <property type="match status" value="1"/>
</dbReference>
<dbReference type="OrthoDB" id="5994at2759"/>
<keyword evidence="4" id="KW-1185">Reference proteome</keyword>
<accession>A0A8W8P1R3</accession>
<organism evidence="3 4">
    <name type="scientific">Magallana gigas</name>
    <name type="common">Pacific oyster</name>
    <name type="synonym">Crassostrea gigas</name>
    <dbReference type="NCBI Taxonomy" id="29159"/>
    <lineage>
        <taxon>Eukaryota</taxon>
        <taxon>Metazoa</taxon>
        <taxon>Spiralia</taxon>
        <taxon>Lophotrochozoa</taxon>
        <taxon>Mollusca</taxon>
        <taxon>Bivalvia</taxon>
        <taxon>Autobranchia</taxon>
        <taxon>Pteriomorphia</taxon>
        <taxon>Ostreida</taxon>
        <taxon>Ostreoidea</taxon>
        <taxon>Ostreidae</taxon>
        <taxon>Magallana</taxon>
    </lineage>
</organism>
<dbReference type="GO" id="GO:0005762">
    <property type="term" value="C:mitochondrial large ribosomal subunit"/>
    <property type="evidence" value="ECO:0007669"/>
    <property type="project" value="TreeGrafter"/>
</dbReference>
<dbReference type="InterPro" id="IPR028909">
    <property type="entry name" value="bL21-like"/>
</dbReference>
<sequence>MNVNLWRRCETLFKHVAHCCSSISKSPDSIRSVGCGRYAFSRPPVSYSVQRYIHLQSVCQANKSQSVTDVSVSQSTDVKKSREIVEAVNTQINSEDLGRLFAVVHVAGFQRKVTVNDIIVVETSSYPSVGTRIRLEKVLLVGSKDFTLVGRPLLSRSVVNIEATVIEKTLSPMVLSFLMVRRRRVRKLRMQKTQQVVLLINSIEVNSLED</sequence>
<protein>
    <recommendedName>
        <fullName evidence="2">Large ribosomal subunit protein bL21m</fullName>
    </recommendedName>
</protein>
<dbReference type="InterPro" id="IPR036164">
    <property type="entry name" value="bL21-like_sf"/>
</dbReference>
<dbReference type="PANTHER" id="PTHR21349:SF0">
    <property type="entry name" value="LARGE RIBOSOMAL SUBUNIT PROTEIN BL21M"/>
    <property type="match status" value="1"/>
</dbReference>
<dbReference type="AlphaFoldDB" id="A0A8W8P1R3"/>
<name>A0A8W8P1R3_MAGGI</name>
<dbReference type="EnsemblMetazoa" id="G9092.2">
    <property type="protein sequence ID" value="G9092.2:cds"/>
    <property type="gene ID" value="G9092"/>
</dbReference>
<dbReference type="EnsemblMetazoa" id="G9092.3">
    <property type="protein sequence ID" value="G9092.3:cds"/>
    <property type="gene ID" value="G9092"/>
</dbReference>
<dbReference type="PANTHER" id="PTHR21349">
    <property type="entry name" value="50S RIBOSOMAL PROTEIN L21"/>
    <property type="match status" value="1"/>
</dbReference>
<dbReference type="Proteomes" id="UP000005408">
    <property type="component" value="Unassembled WGS sequence"/>
</dbReference>
<dbReference type="EnsemblMetazoa" id="G9092.1">
    <property type="protein sequence ID" value="G9092.1:cds"/>
    <property type="gene ID" value="G9092"/>
</dbReference>
<proteinExistence type="inferred from homology"/>
<reference evidence="3" key="1">
    <citation type="submission" date="2022-08" db="UniProtKB">
        <authorList>
            <consortium name="EnsemblMetazoa"/>
        </authorList>
    </citation>
    <scope>IDENTIFICATION</scope>
    <source>
        <strain evidence="3">05x7-T-G4-1.051#20</strain>
    </source>
</reference>
<evidence type="ECO:0000256" key="2">
    <source>
        <dbReference type="ARBA" id="ARBA00044129"/>
    </source>
</evidence>
<evidence type="ECO:0000313" key="4">
    <source>
        <dbReference type="Proteomes" id="UP000005408"/>
    </source>
</evidence>